<reference evidence="2" key="1">
    <citation type="submission" date="2018-11" db="EMBL/GenBank/DDBJ databases">
        <authorList>
            <person name="Alioto T."/>
            <person name="Alioto T."/>
        </authorList>
    </citation>
    <scope>NUCLEOTIDE SEQUENCE</scope>
</reference>
<comment type="caution">
    <text evidence="2">The sequence shown here is derived from an EMBL/GenBank/DDBJ whole genome shotgun (WGS) entry which is preliminary data.</text>
</comment>
<proteinExistence type="predicted"/>
<dbReference type="EMBL" id="UYJE01009126">
    <property type="protein sequence ID" value="VDI70277.1"/>
    <property type="molecule type" value="Genomic_DNA"/>
</dbReference>
<accession>A0A8B6GVZ2</accession>
<dbReference type="Proteomes" id="UP000596742">
    <property type="component" value="Unassembled WGS sequence"/>
</dbReference>
<name>A0A8B6GVZ2_MYTGA</name>
<evidence type="ECO:0000313" key="3">
    <source>
        <dbReference type="Proteomes" id="UP000596742"/>
    </source>
</evidence>
<feature type="region of interest" description="Disordered" evidence="1">
    <location>
        <begin position="124"/>
        <end position="150"/>
    </location>
</feature>
<protein>
    <submittedName>
        <fullName evidence="2">Uncharacterized protein</fullName>
    </submittedName>
</protein>
<gene>
    <name evidence="2" type="ORF">MGAL_10B013989</name>
</gene>
<dbReference type="AlphaFoldDB" id="A0A8B6GVZ2"/>
<sequence>MKGNKVYLKELLKTYTIVCLQEHWLHGYESVALKEILPDCDYHISSFDDNLIDLELQRRRKEKKKDQNQLNSSAHVPEATELSAVKKIVALKGPKWKASPKVKECIEKNKKALYAWKQKDRPKIEENTEYQEMKKTQKRTKETDKKRKPY</sequence>
<keyword evidence="3" id="KW-1185">Reference proteome</keyword>
<evidence type="ECO:0000256" key="1">
    <source>
        <dbReference type="SAM" id="MobiDB-lite"/>
    </source>
</evidence>
<evidence type="ECO:0000313" key="2">
    <source>
        <dbReference type="EMBL" id="VDI70277.1"/>
    </source>
</evidence>
<organism evidence="2 3">
    <name type="scientific">Mytilus galloprovincialis</name>
    <name type="common">Mediterranean mussel</name>
    <dbReference type="NCBI Taxonomy" id="29158"/>
    <lineage>
        <taxon>Eukaryota</taxon>
        <taxon>Metazoa</taxon>
        <taxon>Spiralia</taxon>
        <taxon>Lophotrochozoa</taxon>
        <taxon>Mollusca</taxon>
        <taxon>Bivalvia</taxon>
        <taxon>Autobranchia</taxon>
        <taxon>Pteriomorphia</taxon>
        <taxon>Mytilida</taxon>
        <taxon>Mytiloidea</taxon>
        <taxon>Mytilidae</taxon>
        <taxon>Mytilinae</taxon>
        <taxon>Mytilus</taxon>
    </lineage>
</organism>